<sequence>MAQAGPGKIRIFEDFFNTYDTSDVADNSTTPDTVSVGPFSVFGEGLIEIDAGLLHLNALSGAVRMSTTNVGDDGTFVGTTNAFDVALMAPIVIEARVQFNNLDTKRAFIGLTDAEGGSGKKDLSVEDDVVAAVTTTFTPVASDYVGFYLSSELDDDEDWHILFRGGSASQSTDTQESDLSDDAVAGEWQVLR</sequence>
<evidence type="ECO:0000313" key="1">
    <source>
        <dbReference type="EMBL" id="KKL77180.1"/>
    </source>
</evidence>
<gene>
    <name evidence="1" type="ORF">LCGC14_2037450</name>
</gene>
<protein>
    <submittedName>
        <fullName evidence="1">Uncharacterized protein</fullName>
    </submittedName>
</protein>
<reference evidence="1" key="1">
    <citation type="journal article" date="2015" name="Nature">
        <title>Complex archaea that bridge the gap between prokaryotes and eukaryotes.</title>
        <authorList>
            <person name="Spang A."/>
            <person name="Saw J.H."/>
            <person name="Jorgensen S.L."/>
            <person name="Zaremba-Niedzwiedzka K."/>
            <person name="Martijn J."/>
            <person name="Lind A.E."/>
            <person name="van Eijk R."/>
            <person name="Schleper C."/>
            <person name="Guy L."/>
            <person name="Ettema T.J."/>
        </authorList>
    </citation>
    <scope>NUCLEOTIDE SEQUENCE</scope>
</reference>
<comment type="caution">
    <text evidence="1">The sequence shown here is derived from an EMBL/GenBank/DDBJ whole genome shotgun (WGS) entry which is preliminary data.</text>
</comment>
<name>A0A0F9H6A8_9ZZZZ</name>
<dbReference type="AlphaFoldDB" id="A0A0F9H6A8"/>
<feature type="non-terminal residue" evidence="1">
    <location>
        <position position="192"/>
    </location>
</feature>
<proteinExistence type="predicted"/>
<organism evidence="1">
    <name type="scientific">marine sediment metagenome</name>
    <dbReference type="NCBI Taxonomy" id="412755"/>
    <lineage>
        <taxon>unclassified sequences</taxon>
        <taxon>metagenomes</taxon>
        <taxon>ecological metagenomes</taxon>
    </lineage>
</organism>
<accession>A0A0F9H6A8</accession>
<dbReference type="EMBL" id="LAZR01023827">
    <property type="protein sequence ID" value="KKL77180.1"/>
    <property type="molecule type" value="Genomic_DNA"/>
</dbReference>